<reference evidence="2 3" key="1">
    <citation type="submission" date="2024-02" db="EMBL/GenBank/DDBJ databases">
        <title>De novo assembly and annotation of 12 fungi associated with fruit tree decline syndrome in Ontario, Canada.</title>
        <authorList>
            <person name="Sulman M."/>
            <person name="Ellouze W."/>
            <person name="Ilyukhin E."/>
        </authorList>
    </citation>
    <scope>NUCLEOTIDE SEQUENCE [LARGE SCALE GENOMIC DNA]</scope>
    <source>
        <strain evidence="2 3">M42-189</strain>
    </source>
</reference>
<dbReference type="CDD" id="cd00174">
    <property type="entry name" value="SH3"/>
    <property type="match status" value="1"/>
</dbReference>
<feature type="domain" description="SH3b" evidence="1">
    <location>
        <begin position="327"/>
        <end position="362"/>
    </location>
</feature>
<protein>
    <recommendedName>
        <fullName evidence="1">SH3b domain-containing protein</fullName>
    </recommendedName>
</protein>
<dbReference type="InterPro" id="IPR036028">
    <property type="entry name" value="SH3-like_dom_sf"/>
</dbReference>
<gene>
    <name evidence="2" type="ORF">SLS60_001760</name>
</gene>
<dbReference type="Proteomes" id="UP001521785">
    <property type="component" value="Unassembled WGS sequence"/>
</dbReference>
<evidence type="ECO:0000259" key="1">
    <source>
        <dbReference type="Pfam" id="PF08239"/>
    </source>
</evidence>
<comment type="caution">
    <text evidence="2">The sequence shown here is derived from an EMBL/GenBank/DDBJ whole genome shotgun (WGS) entry which is preliminary data.</text>
</comment>
<dbReference type="EMBL" id="JAKJXO020000002">
    <property type="protein sequence ID" value="KAL1610095.1"/>
    <property type="molecule type" value="Genomic_DNA"/>
</dbReference>
<organism evidence="2 3">
    <name type="scientific">Paraconiothyrium brasiliense</name>
    <dbReference type="NCBI Taxonomy" id="300254"/>
    <lineage>
        <taxon>Eukaryota</taxon>
        <taxon>Fungi</taxon>
        <taxon>Dikarya</taxon>
        <taxon>Ascomycota</taxon>
        <taxon>Pezizomycotina</taxon>
        <taxon>Dothideomycetes</taxon>
        <taxon>Pleosporomycetidae</taxon>
        <taxon>Pleosporales</taxon>
        <taxon>Massarineae</taxon>
        <taxon>Didymosphaeriaceae</taxon>
        <taxon>Paraconiothyrium</taxon>
    </lineage>
</organism>
<evidence type="ECO:0000313" key="3">
    <source>
        <dbReference type="Proteomes" id="UP001521785"/>
    </source>
</evidence>
<sequence length="494" mass="55473">MALANSVVHIDVSAALTALEPPGLDQYCIAFGPGATQFCATPNGYSTTHLPRKVVKDLLGGQIKKVLHASFGSDDDSFLFTYQMKDGSVAHRAGRDLPKALRSFVDRVSATSEESASSLRVQLGANRSYVAWSGLLWVAKRIPKELRTALFNISSADFDEANGSPGVLKSGTLDNIAWHDNGSWYVKNGHDHSNNLMDRGAGVIRGAWKDLWDNMSSQELLLPHCYAKLAYVAINPHSHTGGTFAFFKKTKDAHEADFILRFEPEDVVSRLRKKQYPLQEMRQEGASHTSGQVVNVPKNAEGLQVFKWAISKHTGRSHARDSWELDLKKGERVKILKDMGNDWFLVENRRGENGWVHKAWLDSQQMVPHIDPRQAYARFTVDVEKMLKAGDIRSFPDLSRYMNACTKDACNPLKKGTRCLGICIHDLHELMCGSGEYTLDTLKTERYKWHPDKFARYCHPDHREILREKAQALFVLFGVLMDILENPRAPQPAA</sequence>
<keyword evidence="3" id="KW-1185">Reference proteome</keyword>
<evidence type="ECO:0000313" key="2">
    <source>
        <dbReference type="EMBL" id="KAL1610095.1"/>
    </source>
</evidence>
<accession>A0ABR3S099</accession>
<dbReference type="Pfam" id="PF08239">
    <property type="entry name" value="SH3_3"/>
    <property type="match status" value="1"/>
</dbReference>
<dbReference type="SUPFAM" id="SSF50044">
    <property type="entry name" value="SH3-domain"/>
    <property type="match status" value="1"/>
</dbReference>
<dbReference type="InterPro" id="IPR003646">
    <property type="entry name" value="SH3-like_bac-type"/>
</dbReference>
<proteinExistence type="predicted"/>
<name>A0ABR3S099_9PLEO</name>
<dbReference type="Gene3D" id="2.30.30.40">
    <property type="entry name" value="SH3 Domains"/>
    <property type="match status" value="1"/>
</dbReference>